<feature type="domain" description="Polymerase/histidinol phosphatase N-terminal" evidence="2">
    <location>
        <begin position="498"/>
        <end position="582"/>
    </location>
</feature>
<dbReference type="InterPro" id="IPR004013">
    <property type="entry name" value="PHP_dom"/>
</dbReference>
<dbReference type="CDD" id="cd04486">
    <property type="entry name" value="YhcR_OBF_like"/>
    <property type="match status" value="1"/>
</dbReference>
<dbReference type="Proteomes" id="UP001519921">
    <property type="component" value="Unassembled WGS sequence"/>
</dbReference>
<dbReference type="Pfam" id="PF02811">
    <property type="entry name" value="PHP"/>
    <property type="match status" value="1"/>
</dbReference>
<accession>A0ABS7ASB3</accession>
<evidence type="ECO:0000256" key="1">
    <source>
        <dbReference type="SAM" id="MobiDB-lite"/>
    </source>
</evidence>
<feature type="compositionally biased region" description="Basic and acidic residues" evidence="1">
    <location>
        <begin position="1425"/>
        <end position="1438"/>
    </location>
</feature>
<dbReference type="InterPro" id="IPR012340">
    <property type="entry name" value="NA-bd_OB-fold"/>
</dbReference>
<dbReference type="Gene3D" id="3.40.50.880">
    <property type="match status" value="1"/>
</dbReference>
<dbReference type="InterPro" id="IPR013783">
    <property type="entry name" value="Ig-like_fold"/>
</dbReference>
<dbReference type="Gene3D" id="2.60.40.10">
    <property type="entry name" value="Immunoglobulins"/>
    <property type="match status" value="1"/>
</dbReference>
<comment type="caution">
    <text evidence="3">The sequence shown here is derived from an EMBL/GenBank/DDBJ whole genome shotgun (WGS) entry which is preliminary data.</text>
</comment>
<evidence type="ECO:0000259" key="2">
    <source>
        <dbReference type="SMART" id="SM00481"/>
    </source>
</evidence>
<reference evidence="3 4" key="1">
    <citation type="submission" date="2021-07" db="EMBL/GenBank/DDBJ databases">
        <title>Clostridium weizhouense sp. nov., an anaerobic bacterium isolated from activated sludge of Petroleum wastewater.</title>
        <authorList>
            <person name="Li Q."/>
        </authorList>
    </citation>
    <scope>NUCLEOTIDE SEQUENCE [LARGE SCALE GENOMIC DNA]</scope>
    <source>
        <strain evidence="3 4">YB-6</strain>
    </source>
</reference>
<dbReference type="InterPro" id="IPR016195">
    <property type="entry name" value="Pol/histidinol_Pase-like"/>
</dbReference>
<dbReference type="SUPFAM" id="SSF52317">
    <property type="entry name" value="Class I glutamine amidotransferase-like"/>
    <property type="match status" value="1"/>
</dbReference>
<feature type="region of interest" description="Disordered" evidence="1">
    <location>
        <begin position="1425"/>
        <end position="1446"/>
    </location>
</feature>
<dbReference type="NCBIfam" id="NF038032">
    <property type="entry name" value="CehA_McbA_metalo"/>
    <property type="match status" value="1"/>
</dbReference>
<dbReference type="InterPro" id="IPR029062">
    <property type="entry name" value="Class_I_gatase-like"/>
</dbReference>
<dbReference type="SMART" id="SM00481">
    <property type="entry name" value="POLIIIAc"/>
    <property type="match status" value="1"/>
</dbReference>
<dbReference type="Gene3D" id="3.20.20.140">
    <property type="entry name" value="Metal-dependent hydrolases"/>
    <property type="match status" value="1"/>
</dbReference>
<organism evidence="3 4">
    <name type="scientific">Clostridium weizhouense</name>
    <dbReference type="NCBI Taxonomy" id="2859781"/>
    <lineage>
        <taxon>Bacteria</taxon>
        <taxon>Bacillati</taxon>
        <taxon>Bacillota</taxon>
        <taxon>Clostridia</taxon>
        <taxon>Eubacteriales</taxon>
        <taxon>Clostridiaceae</taxon>
        <taxon>Clostridium</taxon>
    </lineage>
</organism>
<sequence>MGQYKDAIQIYVDSCNFIKEEPTEFSISHSSIEKANKNEDLVIEAETVAGEANSVELNYRVKGSETFAKLDMTKGENGRYTATIVKEKLDLKGLEYYISAKCGEKEAKTPTYSINVTDKVISEISIKDARNLESGKEATVCGVVSFNDRGSTLHIQDETGGIALSNKISKVPLNHIKKGDLVKVTGSKETFNNLEQLQVTKVEVIKQNEKLEPQELTIAELNTGKYGSKYVKIDNAVIDIKAKTLTQGSDVLNIYYLPGGLNIKTGDVISVEGTMGQYKDTIQIYGGSCTFTKAPEFSINHKAIEMADKNKDLVIDAGTIAGDANNMELNYRVKGAEVFTKLEMTKVENGKYTATIAKEKLDLQGLEYYISAKCGEKEAKTDTYSVRVVNGDFKPIDFYDLQPAENARVDMETLTSIKASFKSEGSINKDSIKVFVDDKDVTTSSKIIETSIEYTPTEKLKSGTHKVKIEVSDNLGNITTKEWSFRVAASGEMKHLFGQLHAHTDISDGKGSLDEAYKWVKKNGADYYAVTDHSNWFDNDTSANLADGSKSEKWVNAHKIADEYNKDDNFTAIYGYEMTWSGSTGGWGHINTFNTPGFETRTNKEMDLQNYYKTIQTQPQSISQLNHPGKTFGDFADFAFYSEGADKYVNLIEVGNGEGPIRGSGYFPSYEYYTRALDKGWHVAPTNNQDNHKMNWYTSNNARTVIIADDNSRESIYDALREKRVYASEDTDMTIDYTVNDEVMGSSIGETDKLNFKIKANDPTDKIKKVSIIANGGVEVTSKDFNSKDVDWNFELSPEYSYYYVKVEEADKDLAVTAPVWVGDAVNVGLTNATVDNDMTFPNENVGINVGVYNNSENDLDDVKIEFFKNEISENNKIGESKIDKVKGAETKNTTFNWKADKEGDYTIYAKTTINLGKKEKSFTTSVKVKVVNPKNSYKILVDGAHYNQYITGDYAGKYTAFKNLLKDSNGITVVNKEPITDKTLKGVKILVLTNPQSVDNSKASLKPSKFEQSEIDAIKRYVENGGNLILSTRADYKDGKGEYSNNSQMNPILEAIGSDLRVNDDEVIDATNNGGQEYRLYLTKYDSPKYDLVKGIEDGKDQYSFYNGASVILKDGSEGENVDFLVKGHDTTTTKDADGQNDNTPVKMGEVNTVGAEMLPGGGKVVVAGSTFFSDFEIDGTNGEKYSNIKLTDNIINWMVPAKETKLVKLGDIRKDSNKDGKPDLYGQTVTVEGYVTSQSEAVEPKNSFFEVVYIQDETGGACVFGVSSTKLKVGQKVRITGTIDDYQGELELALADRNSGTKVNNIEAKNVKLIDEDITKVEATKLSTGDSMLPINGGKLVKVQGKVEKMDSQNLYINDGTGISRVYVEGYIWDGINQKIKGKWDSRIKVGDEVSAIGLASWDPEGGRLRVRNTGEIRLASEEKAEEEKTVTKHWENNNWTRKR</sequence>
<protein>
    <submittedName>
        <fullName evidence="3">CehA/McbA family metallohydrolase</fullName>
    </submittedName>
</protein>
<name>A0ABS7ASB3_9CLOT</name>
<dbReference type="EMBL" id="JAHXPT010000015">
    <property type="protein sequence ID" value="MBW6411554.1"/>
    <property type="molecule type" value="Genomic_DNA"/>
</dbReference>
<gene>
    <name evidence="3" type="ORF">KYD98_15825</name>
</gene>
<keyword evidence="4" id="KW-1185">Reference proteome</keyword>
<evidence type="ECO:0000313" key="4">
    <source>
        <dbReference type="Proteomes" id="UP001519921"/>
    </source>
</evidence>
<proteinExistence type="predicted"/>
<dbReference type="InterPro" id="IPR003141">
    <property type="entry name" value="Pol/His_phosphatase_N"/>
</dbReference>
<evidence type="ECO:0000313" key="3">
    <source>
        <dbReference type="EMBL" id="MBW6411554.1"/>
    </source>
</evidence>
<dbReference type="Gene3D" id="2.40.50.140">
    <property type="entry name" value="Nucleic acid-binding proteins"/>
    <property type="match status" value="1"/>
</dbReference>
<dbReference type="SUPFAM" id="SSF89550">
    <property type="entry name" value="PHP domain-like"/>
    <property type="match status" value="1"/>
</dbReference>